<dbReference type="Proteomes" id="UP001489719">
    <property type="component" value="Unassembled WGS sequence"/>
</dbReference>
<evidence type="ECO:0000313" key="1">
    <source>
        <dbReference type="EMBL" id="KAK9325347.1"/>
    </source>
</evidence>
<name>A0ACC3TXI4_9ASCO</name>
<accession>A0ACC3TXI4</accession>
<sequence length="181" mass="19807">MASRLVLRFVLNLLSLIQKGDTFRPLLEATFEGQIDLRKIPGEGLQLLGWRNQMSACQTLLLSELAKRAHDVSFIHAFPGGVKGGIMRNAEGFRIAIIISISKVLEPLFQTPPPESGERHLFVATSAMFPACKEGSTIAGVPLEEKLAIAQGIYGRTHGQWDVFDRPEGKGWVAQGREVAG</sequence>
<gene>
    <name evidence="1" type="ORF">V1517DRAFT_191181</name>
</gene>
<organism evidence="1 2">
    <name type="scientific">Lipomyces orientalis</name>
    <dbReference type="NCBI Taxonomy" id="1233043"/>
    <lineage>
        <taxon>Eukaryota</taxon>
        <taxon>Fungi</taxon>
        <taxon>Dikarya</taxon>
        <taxon>Ascomycota</taxon>
        <taxon>Saccharomycotina</taxon>
        <taxon>Lipomycetes</taxon>
        <taxon>Lipomycetales</taxon>
        <taxon>Lipomycetaceae</taxon>
        <taxon>Lipomyces</taxon>
    </lineage>
</organism>
<proteinExistence type="predicted"/>
<evidence type="ECO:0000313" key="2">
    <source>
        <dbReference type="Proteomes" id="UP001489719"/>
    </source>
</evidence>
<protein>
    <submittedName>
        <fullName evidence="1">Uncharacterized protein</fullName>
    </submittedName>
</protein>
<dbReference type="EMBL" id="MU970041">
    <property type="protein sequence ID" value="KAK9325347.1"/>
    <property type="molecule type" value="Genomic_DNA"/>
</dbReference>
<keyword evidence="2" id="KW-1185">Reference proteome</keyword>
<comment type="caution">
    <text evidence="1">The sequence shown here is derived from an EMBL/GenBank/DDBJ whole genome shotgun (WGS) entry which is preliminary data.</text>
</comment>
<reference evidence="2" key="1">
    <citation type="journal article" date="2024" name="Front. Bioeng. Biotechnol.">
        <title>Genome-scale model development and genomic sequencing of the oleaginous clade Lipomyces.</title>
        <authorList>
            <person name="Czajka J.J."/>
            <person name="Han Y."/>
            <person name="Kim J."/>
            <person name="Mondo S.J."/>
            <person name="Hofstad B.A."/>
            <person name="Robles A."/>
            <person name="Haridas S."/>
            <person name="Riley R."/>
            <person name="LaButti K."/>
            <person name="Pangilinan J."/>
            <person name="Andreopoulos W."/>
            <person name="Lipzen A."/>
            <person name="Yan J."/>
            <person name="Wang M."/>
            <person name="Ng V."/>
            <person name="Grigoriev I.V."/>
            <person name="Spatafora J.W."/>
            <person name="Magnuson J.K."/>
            <person name="Baker S.E."/>
            <person name="Pomraning K.R."/>
        </authorList>
    </citation>
    <scope>NUCLEOTIDE SEQUENCE [LARGE SCALE GENOMIC DNA]</scope>
    <source>
        <strain evidence="2">CBS 10300</strain>
    </source>
</reference>